<dbReference type="Gene3D" id="3.40.50.300">
    <property type="entry name" value="P-loop containing nucleotide triphosphate hydrolases"/>
    <property type="match status" value="1"/>
</dbReference>
<sequence length="598" mass="67455">MKDVEFQDVVYRVTHRESFLSEARTRTLLKGVSGTFRHGELSAIMGPSGAGKSTLLNALSGFKGNGAQGIIQVDRKTSCYITQEDLHQPLVTVEEMMKIACKLKLKPGSDHKTIIDEVLTNLGLNHRRNVKAERLSGGERKRLSVALELVSNPGIFFLDEPTSGLDEVTAAQCIRQLRDLAKQDRTVVCTIHQPSAAIFALFDHIYIIAQGQCVYQGAPKALVPFLSHVNINCPRHYNPADFIIELCDSDENEKIIPLFSEIFQNGKLICTIPSTINNLEHQQYRIKPALTHMVMEKNKSKEGPLVQKMKQITKFLKNDSATSGIKQFAILFNLMMLKTFRNKTALAIQLFHHLLCGLFIGIIFFQLADEGERMFDHLKFCMGVVFFTVYTQIMTPILSYPSEVKLVKKECFNRWYGLVPYYLALTFSRIPLQIAFNVIFSSLVYWLAGLPAEIWRFVAFAFIGVIICLVADGLGLLIGATFSVTNGCAVGPMFMAPFLGLAVYGFDFAEKIPFYMDILMRLSFVRGGIVSLVLTVFGYGRQQLACKDLYCHFDDPKVLLRYLRIENRSLWGELAVLIAICVLFRTLLYMSLRRRCLA</sequence>
<dbReference type="OMA" id="MAVTYWM"/>
<dbReference type="GO" id="GO:0005886">
    <property type="term" value="C:plasma membrane"/>
    <property type="evidence" value="ECO:0007669"/>
    <property type="project" value="TreeGrafter"/>
</dbReference>
<dbReference type="Pfam" id="PF00005">
    <property type="entry name" value="ABC_tran"/>
    <property type="match status" value="1"/>
</dbReference>
<dbReference type="Pfam" id="PF19055">
    <property type="entry name" value="ABC2_membrane_7"/>
    <property type="match status" value="1"/>
</dbReference>
<evidence type="ECO:0000256" key="6">
    <source>
        <dbReference type="ARBA" id="ARBA00022840"/>
    </source>
</evidence>
<dbReference type="PANTHER" id="PTHR48041">
    <property type="entry name" value="ABC TRANSPORTER G FAMILY MEMBER 28"/>
    <property type="match status" value="1"/>
</dbReference>
<feature type="transmembrane region" description="Helical" evidence="9">
    <location>
        <begin position="421"/>
        <end position="447"/>
    </location>
</feature>
<dbReference type="InterPro" id="IPR043926">
    <property type="entry name" value="ABCG_dom"/>
</dbReference>
<evidence type="ECO:0000256" key="2">
    <source>
        <dbReference type="ARBA" id="ARBA00005814"/>
    </source>
</evidence>
<dbReference type="PROSITE" id="PS00211">
    <property type="entry name" value="ABC_TRANSPORTER_1"/>
    <property type="match status" value="1"/>
</dbReference>
<evidence type="ECO:0000256" key="1">
    <source>
        <dbReference type="ARBA" id="ARBA00004141"/>
    </source>
</evidence>
<dbReference type="PROSITE" id="PS50893">
    <property type="entry name" value="ABC_TRANSPORTER_2"/>
    <property type="match status" value="1"/>
</dbReference>
<keyword evidence="3" id="KW-0813">Transport</keyword>
<dbReference type="VEuPathDB" id="VectorBase:CSON001978"/>
<dbReference type="InterPro" id="IPR017871">
    <property type="entry name" value="ABC_transporter-like_CS"/>
</dbReference>
<evidence type="ECO:0000256" key="5">
    <source>
        <dbReference type="ARBA" id="ARBA00022741"/>
    </source>
</evidence>
<dbReference type="SUPFAM" id="SSF52540">
    <property type="entry name" value="P-loop containing nucleoside triphosphate hydrolases"/>
    <property type="match status" value="1"/>
</dbReference>
<evidence type="ECO:0000256" key="8">
    <source>
        <dbReference type="ARBA" id="ARBA00023136"/>
    </source>
</evidence>
<comment type="similarity">
    <text evidence="2">Belongs to the ABC transporter superfamily. ABCG family. Eye pigment precursor importer (TC 3.A.1.204) subfamily.</text>
</comment>
<comment type="subcellular location">
    <subcellularLocation>
        <location evidence="1">Membrane</location>
        <topology evidence="1">Multi-pass membrane protein</topology>
    </subcellularLocation>
</comment>
<dbReference type="GO" id="GO:0016887">
    <property type="term" value="F:ATP hydrolysis activity"/>
    <property type="evidence" value="ECO:0007669"/>
    <property type="project" value="InterPro"/>
</dbReference>
<dbReference type="InterPro" id="IPR027417">
    <property type="entry name" value="P-loop_NTPase"/>
</dbReference>
<evidence type="ECO:0000313" key="11">
    <source>
        <dbReference type="EMBL" id="SSX00231.1"/>
    </source>
</evidence>
<dbReference type="AlphaFoldDB" id="A0A336K6X9"/>
<keyword evidence="7 9" id="KW-1133">Transmembrane helix</keyword>
<proteinExistence type="inferred from homology"/>
<evidence type="ECO:0000256" key="9">
    <source>
        <dbReference type="SAM" id="Phobius"/>
    </source>
</evidence>
<dbReference type="InterPro" id="IPR013525">
    <property type="entry name" value="ABC2_TM"/>
</dbReference>
<protein>
    <submittedName>
        <fullName evidence="11">CSON001978 protein</fullName>
    </submittedName>
</protein>
<feature type="transmembrane region" description="Helical" evidence="9">
    <location>
        <begin position="350"/>
        <end position="368"/>
    </location>
</feature>
<dbReference type="GO" id="GO:0140359">
    <property type="term" value="F:ABC-type transporter activity"/>
    <property type="evidence" value="ECO:0007669"/>
    <property type="project" value="InterPro"/>
</dbReference>
<dbReference type="InterPro" id="IPR003593">
    <property type="entry name" value="AAA+_ATPase"/>
</dbReference>
<evidence type="ECO:0000256" key="7">
    <source>
        <dbReference type="ARBA" id="ARBA00022989"/>
    </source>
</evidence>
<feature type="transmembrane region" description="Helical" evidence="9">
    <location>
        <begin position="570"/>
        <end position="592"/>
    </location>
</feature>
<evidence type="ECO:0000313" key="12">
    <source>
        <dbReference type="EMBL" id="SSX20611.1"/>
    </source>
</evidence>
<reference evidence="12" key="2">
    <citation type="submission" date="2018-07" db="EMBL/GenBank/DDBJ databases">
        <authorList>
            <person name="Quirk P.G."/>
            <person name="Krulwich T.A."/>
        </authorList>
    </citation>
    <scope>NUCLEOTIDE SEQUENCE</scope>
</reference>
<feature type="domain" description="ABC transporter" evidence="10">
    <location>
        <begin position="4"/>
        <end position="235"/>
    </location>
</feature>
<name>A0A336K6X9_CULSO</name>
<dbReference type="EMBL" id="UFQT01000131">
    <property type="protein sequence ID" value="SSX20611.1"/>
    <property type="molecule type" value="Genomic_DNA"/>
</dbReference>
<reference evidence="11" key="1">
    <citation type="submission" date="2018-04" db="EMBL/GenBank/DDBJ databases">
        <authorList>
            <person name="Go L.Y."/>
            <person name="Mitchell J.A."/>
        </authorList>
    </citation>
    <scope>NUCLEOTIDE SEQUENCE</scope>
    <source>
        <tissue evidence="11">Whole organism</tissue>
    </source>
</reference>
<dbReference type="InterPro" id="IPR050352">
    <property type="entry name" value="ABCG_transporters"/>
</dbReference>
<feature type="transmembrane region" description="Helical" evidence="9">
    <location>
        <begin position="454"/>
        <end position="478"/>
    </location>
</feature>
<dbReference type="EMBL" id="UFQS01000131">
    <property type="protein sequence ID" value="SSX00231.1"/>
    <property type="molecule type" value="Genomic_DNA"/>
</dbReference>
<dbReference type="FunFam" id="3.40.50.300:FF:001077">
    <property type="entry name" value="Uncharacterized protein, isoform A"/>
    <property type="match status" value="1"/>
</dbReference>
<keyword evidence="8 9" id="KW-0472">Membrane</keyword>
<feature type="transmembrane region" description="Helical" evidence="9">
    <location>
        <begin position="484"/>
        <end position="506"/>
    </location>
</feature>
<evidence type="ECO:0000256" key="3">
    <source>
        <dbReference type="ARBA" id="ARBA00022448"/>
    </source>
</evidence>
<dbReference type="GO" id="GO:0005524">
    <property type="term" value="F:ATP binding"/>
    <property type="evidence" value="ECO:0007669"/>
    <property type="project" value="UniProtKB-KW"/>
</dbReference>
<feature type="transmembrane region" description="Helical" evidence="9">
    <location>
        <begin position="380"/>
        <end position="401"/>
    </location>
</feature>
<feature type="transmembrane region" description="Helical" evidence="9">
    <location>
        <begin position="518"/>
        <end position="540"/>
    </location>
</feature>
<dbReference type="Pfam" id="PF01061">
    <property type="entry name" value="ABC2_membrane"/>
    <property type="match status" value="1"/>
</dbReference>
<dbReference type="PANTHER" id="PTHR48041:SF105">
    <property type="entry name" value="FI02074P"/>
    <property type="match status" value="1"/>
</dbReference>
<accession>A0A336K6X9</accession>
<dbReference type="InterPro" id="IPR003439">
    <property type="entry name" value="ABC_transporter-like_ATP-bd"/>
</dbReference>
<keyword evidence="4 9" id="KW-0812">Transmembrane</keyword>
<keyword evidence="6" id="KW-0067">ATP-binding</keyword>
<keyword evidence="5" id="KW-0547">Nucleotide-binding</keyword>
<dbReference type="SMART" id="SM00382">
    <property type="entry name" value="AAA"/>
    <property type="match status" value="1"/>
</dbReference>
<gene>
    <name evidence="11" type="primary">CSON001978</name>
</gene>
<evidence type="ECO:0000259" key="10">
    <source>
        <dbReference type="PROSITE" id="PS50893"/>
    </source>
</evidence>
<organism evidence="11">
    <name type="scientific">Culicoides sonorensis</name>
    <name type="common">Biting midge</name>
    <dbReference type="NCBI Taxonomy" id="179676"/>
    <lineage>
        <taxon>Eukaryota</taxon>
        <taxon>Metazoa</taxon>
        <taxon>Ecdysozoa</taxon>
        <taxon>Arthropoda</taxon>
        <taxon>Hexapoda</taxon>
        <taxon>Insecta</taxon>
        <taxon>Pterygota</taxon>
        <taxon>Neoptera</taxon>
        <taxon>Endopterygota</taxon>
        <taxon>Diptera</taxon>
        <taxon>Nematocera</taxon>
        <taxon>Chironomoidea</taxon>
        <taxon>Ceratopogonidae</taxon>
        <taxon>Ceratopogoninae</taxon>
        <taxon>Culicoides</taxon>
        <taxon>Monoculicoides</taxon>
    </lineage>
</organism>
<evidence type="ECO:0000256" key="4">
    <source>
        <dbReference type="ARBA" id="ARBA00022692"/>
    </source>
</evidence>